<gene>
    <name evidence="7" type="ORF">SAMN02745195_00426</name>
</gene>
<name>A0A1M4TNP7_9THEO</name>
<dbReference type="PROSITE" id="PS50045">
    <property type="entry name" value="SIGMA54_INTERACT_4"/>
    <property type="match status" value="1"/>
</dbReference>
<dbReference type="CDD" id="cd00009">
    <property type="entry name" value="AAA"/>
    <property type="match status" value="1"/>
</dbReference>
<dbReference type="PROSITE" id="PS00676">
    <property type="entry name" value="SIGMA54_INTERACT_2"/>
    <property type="match status" value="1"/>
</dbReference>
<dbReference type="InterPro" id="IPR003593">
    <property type="entry name" value="AAA+_ATPase"/>
</dbReference>
<dbReference type="Pfam" id="PF00158">
    <property type="entry name" value="Sigma54_activat"/>
    <property type="match status" value="1"/>
</dbReference>
<evidence type="ECO:0000256" key="3">
    <source>
        <dbReference type="ARBA" id="ARBA00023015"/>
    </source>
</evidence>
<proteinExistence type="predicted"/>
<evidence type="ECO:0000313" key="7">
    <source>
        <dbReference type="EMBL" id="SHE46014.1"/>
    </source>
</evidence>
<dbReference type="SUPFAM" id="SSF52540">
    <property type="entry name" value="P-loop containing nucleoside triphosphate hydrolases"/>
    <property type="match status" value="1"/>
</dbReference>
<dbReference type="RefSeq" id="WP_072967068.1">
    <property type="nucleotide sequence ID" value="NZ_FQUR01000007.1"/>
</dbReference>
<organism evidence="7 8">
    <name type="scientific">Thermoanaerobacter uzonensis DSM 18761</name>
    <dbReference type="NCBI Taxonomy" id="1123369"/>
    <lineage>
        <taxon>Bacteria</taxon>
        <taxon>Bacillati</taxon>
        <taxon>Bacillota</taxon>
        <taxon>Clostridia</taxon>
        <taxon>Thermoanaerobacterales</taxon>
        <taxon>Thermoanaerobacteraceae</taxon>
        <taxon>Thermoanaerobacter</taxon>
    </lineage>
</organism>
<evidence type="ECO:0000256" key="5">
    <source>
        <dbReference type="ARBA" id="ARBA00023163"/>
    </source>
</evidence>
<accession>A0A1M4TNP7</accession>
<dbReference type="EMBL" id="FQUR01000007">
    <property type="protein sequence ID" value="SHE46014.1"/>
    <property type="molecule type" value="Genomic_DNA"/>
</dbReference>
<feature type="domain" description="Sigma-54 factor interaction" evidence="6">
    <location>
        <begin position="335"/>
        <end position="559"/>
    </location>
</feature>
<dbReference type="GO" id="GO:0003677">
    <property type="term" value="F:DNA binding"/>
    <property type="evidence" value="ECO:0007669"/>
    <property type="project" value="UniProtKB-KW"/>
</dbReference>
<dbReference type="Gene3D" id="1.10.8.60">
    <property type="match status" value="1"/>
</dbReference>
<protein>
    <submittedName>
        <fullName evidence="7">Sigma-54 interaction domain-containing protein</fullName>
    </submittedName>
</protein>
<dbReference type="InterPro" id="IPR000014">
    <property type="entry name" value="PAS"/>
</dbReference>
<evidence type="ECO:0000259" key="6">
    <source>
        <dbReference type="PROSITE" id="PS50045"/>
    </source>
</evidence>
<dbReference type="Gene3D" id="3.40.50.300">
    <property type="entry name" value="P-loop containing nucleotide triphosphate hydrolases"/>
    <property type="match status" value="1"/>
</dbReference>
<dbReference type="InterPro" id="IPR036388">
    <property type="entry name" value="WH-like_DNA-bd_sf"/>
</dbReference>
<dbReference type="GO" id="GO:0005524">
    <property type="term" value="F:ATP binding"/>
    <property type="evidence" value="ECO:0007669"/>
    <property type="project" value="UniProtKB-KW"/>
</dbReference>
<dbReference type="Gene3D" id="1.10.10.10">
    <property type="entry name" value="Winged helix-like DNA-binding domain superfamily/Winged helix DNA-binding domain"/>
    <property type="match status" value="1"/>
</dbReference>
<dbReference type="InterPro" id="IPR025662">
    <property type="entry name" value="Sigma_54_int_dom_ATP-bd_1"/>
</dbReference>
<evidence type="ECO:0000256" key="2">
    <source>
        <dbReference type="ARBA" id="ARBA00022840"/>
    </source>
</evidence>
<dbReference type="PANTHER" id="PTHR32071">
    <property type="entry name" value="TRANSCRIPTIONAL REGULATORY PROTEIN"/>
    <property type="match status" value="1"/>
</dbReference>
<dbReference type="SMART" id="SM00382">
    <property type="entry name" value="AAA"/>
    <property type="match status" value="1"/>
</dbReference>
<evidence type="ECO:0000256" key="4">
    <source>
        <dbReference type="ARBA" id="ARBA00023125"/>
    </source>
</evidence>
<keyword evidence="2" id="KW-0067">ATP-binding</keyword>
<dbReference type="InterPro" id="IPR035965">
    <property type="entry name" value="PAS-like_dom_sf"/>
</dbReference>
<dbReference type="FunFam" id="3.40.50.300:FF:000006">
    <property type="entry name" value="DNA-binding transcriptional regulator NtrC"/>
    <property type="match status" value="1"/>
</dbReference>
<keyword evidence="4" id="KW-0238">DNA-binding</keyword>
<dbReference type="SUPFAM" id="SSF55785">
    <property type="entry name" value="PYP-like sensor domain (PAS domain)"/>
    <property type="match status" value="1"/>
</dbReference>
<reference evidence="8" key="1">
    <citation type="submission" date="2016-11" db="EMBL/GenBank/DDBJ databases">
        <authorList>
            <person name="Varghese N."/>
            <person name="Submissions S."/>
        </authorList>
    </citation>
    <scope>NUCLEOTIDE SEQUENCE [LARGE SCALE GENOMIC DNA]</scope>
    <source>
        <strain evidence="8">DSM 18761</strain>
    </source>
</reference>
<evidence type="ECO:0000256" key="1">
    <source>
        <dbReference type="ARBA" id="ARBA00022741"/>
    </source>
</evidence>
<dbReference type="Gene3D" id="3.30.450.20">
    <property type="entry name" value="PAS domain"/>
    <property type="match status" value="1"/>
</dbReference>
<dbReference type="Pfam" id="PF25601">
    <property type="entry name" value="AAA_lid_14"/>
    <property type="match status" value="1"/>
</dbReference>
<dbReference type="PROSITE" id="PS00688">
    <property type="entry name" value="SIGMA54_INTERACT_3"/>
    <property type="match status" value="1"/>
</dbReference>
<dbReference type="AlphaFoldDB" id="A0A1M4TNP7"/>
<keyword evidence="3" id="KW-0805">Transcription regulation</keyword>
<dbReference type="InterPro" id="IPR002078">
    <property type="entry name" value="Sigma_54_int"/>
</dbReference>
<keyword evidence="8" id="KW-1185">Reference proteome</keyword>
<evidence type="ECO:0000313" key="8">
    <source>
        <dbReference type="Proteomes" id="UP000184127"/>
    </source>
</evidence>
<dbReference type="InterPro" id="IPR058031">
    <property type="entry name" value="AAA_lid_NorR"/>
</dbReference>
<sequence length="678" mass="77545">MKSIGIVTEGHSSLGEFLAENLREVFLDYIKINNYYFKRLKKGDIIEDDVVLVMIKEKALQIQGYVKDSQKIIVIERTVKDGQIHNILTIPQNTNVLVVNDTIETTLETISLLYQIGINHIKLVPYDPEKEYKDIKIAITPGEKNRVPSYIEKIIDIGNRCIDISTFIKIISMLNINNKEISDRLLKYSDTIIPLNRGIKNQYKEMITKNERLNTIINLLNEGILYINDQGVIELYNKAFSRIFKLNEDIIGKSVEKIFDNKIIAFLENASSKDELMEYQGQYINVKKITSEYLGQKIGYCFNFQEVTYIKQLEENLRQKLAKKGYVAKYTFDNIKTCSQSMKECIMTAKKIADSDLTVLIIGESGTGKELFAQSIHNASRRRNQPFVAINCAAVPESLLESELFGYEGGAFTGALKEGKAGLFEQAHNGTIFLDEIGDMPLSLQARLLRVIQERQVMRIGSQKVIDVNIRIIAATNKNLFELVQRGLFREDLYYRLNVLPIYIPPLRNRKEDIIPLLKEFLEEKKELNFTKEAEDILINYDWPGNVRELQNTASYIAIMCEHTVTPEDLPVYLVNTDNFDYCIERLQSAVNISKAIEILKIIKDSNLISKGIGRNGIAKILALKGIFITEGEVRSILGVLNELKLINSNIGRKGSELTIAGQRFLNWYENRRKHKPN</sequence>
<dbReference type="Pfam" id="PF13188">
    <property type="entry name" value="PAS_8"/>
    <property type="match status" value="1"/>
</dbReference>
<dbReference type="PANTHER" id="PTHR32071:SF57">
    <property type="entry name" value="C4-DICARBOXYLATE TRANSPORT TRANSCRIPTIONAL REGULATORY PROTEIN DCTD"/>
    <property type="match status" value="1"/>
</dbReference>
<dbReference type="InterPro" id="IPR027417">
    <property type="entry name" value="P-loop_NTPase"/>
</dbReference>
<dbReference type="PROSITE" id="PS00675">
    <property type="entry name" value="SIGMA54_INTERACT_1"/>
    <property type="match status" value="1"/>
</dbReference>
<dbReference type="InterPro" id="IPR025944">
    <property type="entry name" value="Sigma_54_int_dom_CS"/>
</dbReference>
<dbReference type="GO" id="GO:0006355">
    <property type="term" value="P:regulation of DNA-templated transcription"/>
    <property type="evidence" value="ECO:0007669"/>
    <property type="project" value="InterPro"/>
</dbReference>
<dbReference type="Proteomes" id="UP000184127">
    <property type="component" value="Unassembled WGS sequence"/>
</dbReference>
<keyword evidence="1" id="KW-0547">Nucleotide-binding</keyword>
<dbReference type="InterPro" id="IPR025943">
    <property type="entry name" value="Sigma_54_int_dom_ATP-bd_2"/>
</dbReference>
<keyword evidence="5" id="KW-0804">Transcription</keyword>